<reference evidence="3 4" key="1">
    <citation type="journal article" date="2003" name="Genome Res.">
        <title>Comparative complete genome sequence analysis of the amino acid replacements responsible for the thermostability of Corynebacterium efficiens.</title>
        <authorList>
            <person name="Nishio Y."/>
            <person name="Nakamura Y."/>
            <person name="Kawarabayasi Y."/>
            <person name="Usuda Y."/>
            <person name="Kimura E."/>
            <person name="Sugimoto S."/>
            <person name="Matsui K."/>
            <person name="Yamagishi A."/>
            <person name="Kikuchi H."/>
            <person name="Ikeo K."/>
            <person name="Gojobori T."/>
        </authorList>
    </citation>
    <scope>NUCLEOTIDE SEQUENCE [LARGE SCALE GENOMIC DNA]</scope>
    <source>
        <strain evidence="4">DSM 44549 / YS-314 / AJ 12310 / JCM 11189 / NBRC 100395</strain>
    </source>
</reference>
<sequence>MIDELKAWGVNPPVVVADAGYGDNGLFRTALTTRGLDYVVQVKGLTSVHPGDVVFDTPEYSGFGRPKKPSVPDPTYPGPGTGPITPGRTVPPRVLATR</sequence>
<dbReference type="Pfam" id="PF13546">
    <property type="entry name" value="DDE_5"/>
    <property type="match status" value="1"/>
</dbReference>
<dbReference type="AlphaFoldDB" id="Q8FQ87"/>
<dbReference type="PANTHER" id="PTHR33627:SF1">
    <property type="entry name" value="TRANSPOSASE"/>
    <property type="match status" value="1"/>
</dbReference>
<feature type="compositionally biased region" description="Low complexity" evidence="1">
    <location>
        <begin position="82"/>
        <end position="92"/>
    </location>
</feature>
<protein>
    <recommendedName>
        <fullName evidence="2">Transposase IS701-like DDE domain-containing protein</fullName>
    </recommendedName>
</protein>
<feature type="region of interest" description="Disordered" evidence="1">
    <location>
        <begin position="59"/>
        <end position="98"/>
    </location>
</feature>
<keyword evidence="4" id="KW-1185">Reference proteome</keyword>
<feature type="domain" description="Transposase IS701-like DDE" evidence="2">
    <location>
        <begin position="1"/>
        <end position="72"/>
    </location>
</feature>
<evidence type="ECO:0000259" key="2">
    <source>
        <dbReference type="Pfam" id="PF13546"/>
    </source>
</evidence>
<evidence type="ECO:0000313" key="3">
    <source>
        <dbReference type="EMBL" id="BAC18056.1"/>
    </source>
</evidence>
<organism evidence="3 4">
    <name type="scientific">Corynebacterium efficiens (strain DSM 44549 / YS-314 / AJ 12310 / JCM 11189 / NBRC 100395)</name>
    <dbReference type="NCBI Taxonomy" id="196164"/>
    <lineage>
        <taxon>Bacteria</taxon>
        <taxon>Bacillati</taxon>
        <taxon>Actinomycetota</taxon>
        <taxon>Actinomycetes</taxon>
        <taxon>Mycobacteriales</taxon>
        <taxon>Corynebacteriaceae</taxon>
        <taxon>Corynebacterium</taxon>
    </lineage>
</organism>
<dbReference type="eggNOG" id="COG5659">
    <property type="taxonomic scope" value="Bacteria"/>
</dbReference>
<evidence type="ECO:0000256" key="1">
    <source>
        <dbReference type="SAM" id="MobiDB-lite"/>
    </source>
</evidence>
<dbReference type="Proteomes" id="UP000001409">
    <property type="component" value="Chromosome"/>
</dbReference>
<dbReference type="InterPro" id="IPR038721">
    <property type="entry name" value="IS701-like_DDE_dom"/>
</dbReference>
<dbReference type="InterPro" id="IPR039365">
    <property type="entry name" value="IS701-like"/>
</dbReference>
<dbReference type="RefSeq" id="WP_006769206.1">
    <property type="nucleotide sequence ID" value="NC_004369.1"/>
</dbReference>
<dbReference type="STRING" id="196164.gene:10741654"/>
<accession>C8NKT9</accession>
<evidence type="ECO:0000313" key="4">
    <source>
        <dbReference type="Proteomes" id="UP000001409"/>
    </source>
</evidence>
<accession>Q8FQ87</accession>
<dbReference type="OrthoDB" id="4954307at2"/>
<dbReference type="KEGG" id="cef:CE1246"/>
<name>Q8FQ87_COREF</name>
<proteinExistence type="predicted"/>
<dbReference type="EMBL" id="BA000035">
    <property type="protein sequence ID" value="BAC18056.1"/>
    <property type="molecule type" value="Genomic_DNA"/>
</dbReference>
<dbReference type="PANTHER" id="PTHR33627">
    <property type="entry name" value="TRANSPOSASE"/>
    <property type="match status" value="1"/>
</dbReference>
<dbReference type="HOGENOM" id="CLU_2328955_0_0_11"/>